<name>A0A3M7RJ49_BRAPC</name>
<dbReference type="Proteomes" id="UP000276133">
    <property type="component" value="Unassembled WGS sequence"/>
</dbReference>
<sequence>MGLKKIARDASIPEKININDSPTEVSKKICIQSFTNEKYNLENFTQISNGVIKVTVNYDLTHHEDYIDIVESHFINSQRCLVQLAGYYRRFNF</sequence>
<evidence type="ECO:0000313" key="1">
    <source>
        <dbReference type="EMBL" id="RNA23504.1"/>
    </source>
</evidence>
<dbReference type="AlphaFoldDB" id="A0A3M7RJ49"/>
<gene>
    <name evidence="1" type="ORF">BpHYR1_003003</name>
</gene>
<proteinExistence type="predicted"/>
<keyword evidence="2" id="KW-1185">Reference proteome</keyword>
<protein>
    <submittedName>
        <fullName evidence="1">Uncharacterized protein</fullName>
    </submittedName>
</protein>
<reference evidence="1 2" key="1">
    <citation type="journal article" date="2018" name="Sci. Rep.">
        <title>Genomic signatures of local adaptation to the degree of environmental predictability in rotifers.</title>
        <authorList>
            <person name="Franch-Gras L."/>
            <person name="Hahn C."/>
            <person name="Garcia-Roger E.M."/>
            <person name="Carmona M.J."/>
            <person name="Serra M."/>
            <person name="Gomez A."/>
        </authorList>
    </citation>
    <scope>NUCLEOTIDE SEQUENCE [LARGE SCALE GENOMIC DNA]</scope>
    <source>
        <strain evidence="1">HYR1</strain>
    </source>
</reference>
<accession>A0A3M7RJ49</accession>
<organism evidence="1 2">
    <name type="scientific">Brachionus plicatilis</name>
    <name type="common">Marine rotifer</name>
    <name type="synonym">Brachionus muelleri</name>
    <dbReference type="NCBI Taxonomy" id="10195"/>
    <lineage>
        <taxon>Eukaryota</taxon>
        <taxon>Metazoa</taxon>
        <taxon>Spiralia</taxon>
        <taxon>Gnathifera</taxon>
        <taxon>Rotifera</taxon>
        <taxon>Eurotatoria</taxon>
        <taxon>Monogononta</taxon>
        <taxon>Pseudotrocha</taxon>
        <taxon>Ploima</taxon>
        <taxon>Brachionidae</taxon>
        <taxon>Brachionus</taxon>
    </lineage>
</organism>
<evidence type="ECO:0000313" key="2">
    <source>
        <dbReference type="Proteomes" id="UP000276133"/>
    </source>
</evidence>
<dbReference type="EMBL" id="REGN01003275">
    <property type="protein sequence ID" value="RNA23504.1"/>
    <property type="molecule type" value="Genomic_DNA"/>
</dbReference>
<comment type="caution">
    <text evidence="1">The sequence shown here is derived from an EMBL/GenBank/DDBJ whole genome shotgun (WGS) entry which is preliminary data.</text>
</comment>